<dbReference type="EMBL" id="LNKA01000002">
    <property type="protein sequence ID" value="KTC65334.1"/>
    <property type="molecule type" value="Genomic_DNA"/>
</dbReference>
<feature type="transmembrane region" description="Helical" evidence="2">
    <location>
        <begin position="5"/>
        <end position="24"/>
    </location>
</feature>
<keyword evidence="5" id="KW-1185">Reference proteome</keyword>
<dbReference type="Gene3D" id="3.40.50.150">
    <property type="entry name" value="Vaccinia Virus protein VP39"/>
    <property type="match status" value="1"/>
</dbReference>
<feature type="transmembrane region" description="Helical" evidence="2">
    <location>
        <begin position="200"/>
        <end position="217"/>
    </location>
</feature>
<reference evidence="3 5" key="1">
    <citation type="submission" date="2015-11" db="EMBL/GenBank/DDBJ databases">
        <title>Identification of large and diverse effector repertoires of 38 Legionella species.</title>
        <authorList>
            <person name="Burstein D."/>
            <person name="Amaro F."/>
            <person name="Zusman T."/>
            <person name="Lifshitz Z."/>
            <person name="Cohen O."/>
            <person name="Gilbert J.A."/>
            <person name="Pupko T."/>
            <person name="Shuman H.A."/>
            <person name="Segal G."/>
        </authorList>
    </citation>
    <scope>NUCLEOTIDE SEQUENCE [LARGE SCALE GENOMIC DNA]</scope>
    <source>
        <strain evidence="3 5">1762-AUS-E</strain>
    </source>
</reference>
<keyword evidence="2" id="KW-0812">Transmembrane</keyword>
<keyword evidence="1" id="KW-0620">Polyamine biosynthesis</keyword>
<name>A0A0W0R2L8_9GAMM</name>
<protein>
    <submittedName>
        <fullName evidence="3">Spermidine synthase</fullName>
    </submittedName>
</protein>
<gene>
    <name evidence="3" type="ORF">Lade_1356</name>
    <name evidence="4" type="ORF">NCTC12735_01660</name>
</gene>
<dbReference type="PATRIC" id="fig|45056.6.peg.1401"/>
<organism evidence="3 5">
    <name type="scientific">Legionella adelaidensis</name>
    <dbReference type="NCBI Taxonomy" id="45056"/>
    <lineage>
        <taxon>Bacteria</taxon>
        <taxon>Pseudomonadati</taxon>
        <taxon>Pseudomonadota</taxon>
        <taxon>Gammaproteobacteria</taxon>
        <taxon>Legionellales</taxon>
        <taxon>Legionellaceae</taxon>
        <taxon>Legionella</taxon>
    </lineage>
</organism>
<feature type="transmembrane region" description="Helical" evidence="2">
    <location>
        <begin position="30"/>
        <end position="54"/>
    </location>
</feature>
<dbReference type="STRING" id="45056.Lade_1356"/>
<sequence length="454" mass="51883">MLNFIFTILLVEGFITISVEILTIRQLIPFYGSSVVITSIIIGIFLLFLAIGYWRGGTFQKDFFKKLNQNFILSLLWIGIGLSYFFISFFFYGSVYFLKFPILLSLFLFLMLILSPIVYWLGQTVPLVTNLFSQSLRISSISGRALFLSTIGSFLGALLTSLVLFQWLGVAWTVLINCCLLFILIAYIQQKDGEVSFLRLMILVMCLLFIAFLNVVIEHGQFKKTNNYANYRILEQDDFSKILLINDSYSSLITPDKKIFPYAAFIRSLLFEQLKLQNKKILIIGAGGFTLSAAGTNNNDITYIDIDPAIKDIVEKDFLNEPVKGKFKGEDARSFLLKENSLYDVIVSDVYSNQNMIPPALVTREYFQSISTRLNNNGLAIFNIISNPLFTDEFSQVLFNTIHSVFRFCAVIPLKWDHALANIIFVCPKKRDNQSIYSDDLNRSTLDFFKLNQK</sequence>
<dbReference type="PANTHER" id="PTHR43317:SF1">
    <property type="entry name" value="THERMOSPERMINE SYNTHASE ACAULIS5"/>
    <property type="match status" value="1"/>
</dbReference>
<dbReference type="AlphaFoldDB" id="A0A0W0R2L8"/>
<dbReference type="PANTHER" id="PTHR43317">
    <property type="entry name" value="THERMOSPERMINE SYNTHASE ACAULIS5"/>
    <property type="match status" value="1"/>
</dbReference>
<dbReference type="NCBIfam" id="NF037959">
    <property type="entry name" value="MFS_SpdSyn"/>
    <property type="match status" value="1"/>
</dbReference>
<evidence type="ECO:0000313" key="5">
    <source>
        <dbReference type="Proteomes" id="UP000054859"/>
    </source>
</evidence>
<dbReference type="Proteomes" id="UP000054859">
    <property type="component" value="Unassembled WGS sequence"/>
</dbReference>
<feature type="transmembrane region" description="Helical" evidence="2">
    <location>
        <begin position="143"/>
        <end position="164"/>
    </location>
</feature>
<evidence type="ECO:0000313" key="6">
    <source>
        <dbReference type="Proteomes" id="UP000281170"/>
    </source>
</evidence>
<evidence type="ECO:0000256" key="2">
    <source>
        <dbReference type="SAM" id="Phobius"/>
    </source>
</evidence>
<feature type="transmembrane region" description="Helical" evidence="2">
    <location>
        <begin position="75"/>
        <end position="96"/>
    </location>
</feature>
<dbReference type="KEGG" id="ladl:NCTC12735_01660"/>
<dbReference type="SUPFAM" id="SSF53335">
    <property type="entry name" value="S-adenosyl-L-methionine-dependent methyltransferases"/>
    <property type="match status" value="1"/>
</dbReference>
<dbReference type="CDD" id="cd02440">
    <property type="entry name" value="AdoMet_MTases"/>
    <property type="match status" value="1"/>
</dbReference>
<evidence type="ECO:0000313" key="3">
    <source>
        <dbReference type="EMBL" id="KTC65334.1"/>
    </source>
</evidence>
<dbReference type="Proteomes" id="UP000281170">
    <property type="component" value="Plasmid 24"/>
</dbReference>
<reference evidence="4 6" key="2">
    <citation type="submission" date="2018-12" db="EMBL/GenBank/DDBJ databases">
        <authorList>
            <consortium name="Pathogen Informatics"/>
        </authorList>
    </citation>
    <scope>NUCLEOTIDE SEQUENCE [LARGE SCALE GENOMIC DNA]</scope>
    <source>
        <strain evidence="4 6">NCTC12735</strain>
        <plasmid evidence="6">24</plasmid>
    </source>
</reference>
<keyword evidence="2" id="KW-1133">Transmembrane helix</keyword>
<keyword evidence="2" id="KW-0472">Membrane</keyword>
<dbReference type="GO" id="GO:0006596">
    <property type="term" value="P:polyamine biosynthetic process"/>
    <property type="evidence" value="ECO:0007669"/>
    <property type="project" value="UniProtKB-KW"/>
</dbReference>
<feature type="transmembrane region" description="Helical" evidence="2">
    <location>
        <begin position="170"/>
        <end position="188"/>
    </location>
</feature>
<dbReference type="RefSeq" id="WP_058462442.1">
    <property type="nucleotide sequence ID" value="NZ_CAAAHS010000016.1"/>
</dbReference>
<evidence type="ECO:0000313" key="4">
    <source>
        <dbReference type="EMBL" id="VEH86015.1"/>
    </source>
</evidence>
<evidence type="ECO:0000256" key="1">
    <source>
        <dbReference type="ARBA" id="ARBA00023115"/>
    </source>
</evidence>
<dbReference type="GO" id="GO:0010487">
    <property type="term" value="F:thermospermine synthase activity"/>
    <property type="evidence" value="ECO:0007669"/>
    <property type="project" value="TreeGrafter"/>
</dbReference>
<geneLocation type="plasmid" evidence="4 6">
    <name>24</name>
</geneLocation>
<accession>A0A0W0R2L8</accession>
<keyword evidence="4" id="KW-0614">Plasmid</keyword>
<dbReference type="EMBL" id="LR134433">
    <property type="protein sequence ID" value="VEH86015.1"/>
    <property type="molecule type" value="Genomic_DNA"/>
</dbReference>
<proteinExistence type="predicted"/>
<dbReference type="InterPro" id="IPR029063">
    <property type="entry name" value="SAM-dependent_MTases_sf"/>
</dbReference>
<dbReference type="OrthoDB" id="9761985at2"/>
<feature type="transmembrane region" description="Helical" evidence="2">
    <location>
        <begin position="102"/>
        <end position="122"/>
    </location>
</feature>